<sequence length="348" mass="39152">MISFDTKTDTSSSAAHSDLSSTLLRYSSDSSPFLNWNEEELESEHDRAIVFWSLVTTLKLQHALDDSLEAKAVELLKSVIHKTTASADAFLNSFGRTADESSTNFIHSIVVLLSSGSQTIIMAAMKILDPLIHLCSAKSHLPLVQANLIPQLINTINPLSLSLTEVVDIHTGLMTSIARAAWLAAPYSLALLQIEDGNEQQAVHETVLKQVLAPSEQYIRHLCVNRYSIVDAEQSRLFLALLARLLRICPYYQPFLTFVLALPVVLTIPSYLTFFEYDRSIGHFLYFMVEGQREWNETIGNVRQMWKIVLRMLRTEGFDDVIEEKLQINKNSLSGRIIIQESIELNNG</sequence>
<keyword evidence="1" id="KW-1133">Transmembrane helix</keyword>
<reference evidence="2 3" key="1">
    <citation type="journal article" date="2022" name="bioRxiv">
        <title>Genomics of Preaxostyla Flagellates Illuminates Evolutionary Transitions and the Path Towards Mitochondrial Loss.</title>
        <authorList>
            <person name="Novak L.V.F."/>
            <person name="Treitli S.C."/>
            <person name="Pyrih J."/>
            <person name="Halakuc P."/>
            <person name="Pipaliya S.V."/>
            <person name="Vacek V."/>
            <person name="Brzon O."/>
            <person name="Soukal P."/>
            <person name="Eme L."/>
            <person name="Dacks J.B."/>
            <person name="Karnkowska A."/>
            <person name="Elias M."/>
            <person name="Hampl V."/>
        </authorList>
    </citation>
    <scope>NUCLEOTIDE SEQUENCE [LARGE SCALE GENOMIC DNA]</scope>
    <source>
        <strain evidence="2">NAU3</strain>
        <tissue evidence="2">Gut</tissue>
    </source>
</reference>
<gene>
    <name evidence="2" type="ORF">BLNAU_7127</name>
</gene>
<keyword evidence="1" id="KW-0812">Transmembrane</keyword>
<evidence type="ECO:0000256" key="1">
    <source>
        <dbReference type="SAM" id="Phobius"/>
    </source>
</evidence>
<evidence type="ECO:0000313" key="3">
    <source>
        <dbReference type="Proteomes" id="UP001281761"/>
    </source>
</evidence>
<accession>A0ABQ9Y2J7</accession>
<dbReference type="Proteomes" id="UP001281761">
    <property type="component" value="Unassembled WGS sequence"/>
</dbReference>
<evidence type="ECO:0000313" key="2">
    <source>
        <dbReference type="EMBL" id="KAK2957951.1"/>
    </source>
</evidence>
<keyword evidence="1" id="KW-0472">Membrane</keyword>
<protein>
    <submittedName>
        <fullName evidence="2">Uncharacterized protein</fullName>
    </submittedName>
</protein>
<name>A0ABQ9Y2J7_9EUKA</name>
<organism evidence="2 3">
    <name type="scientific">Blattamonas nauphoetae</name>
    <dbReference type="NCBI Taxonomy" id="2049346"/>
    <lineage>
        <taxon>Eukaryota</taxon>
        <taxon>Metamonada</taxon>
        <taxon>Preaxostyla</taxon>
        <taxon>Oxymonadida</taxon>
        <taxon>Blattamonas</taxon>
    </lineage>
</organism>
<comment type="caution">
    <text evidence="2">The sequence shown here is derived from an EMBL/GenBank/DDBJ whole genome shotgun (WGS) entry which is preliminary data.</text>
</comment>
<feature type="transmembrane region" description="Helical" evidence="1">
    <location>
        <begin position="251"/>
        <end position="274"/>
    </location>
</feature>
<proteinExistence type="predicted"/>
<dbReference type="EMBL" id="JARBJD010000042">
    <property type="protein sequence ID" value="KAK2957951.1"/>
    <property type="molecule type" value="Genomic_DNA"/>
</dbReference>
<keyword evidence="3" id="KW-1185">Reference proteome</keyword>